<dbReference type="EMBL" id="BAABHJ010000012">
    <property type="protein sequence ID" value="GAA4610293.1"/>
    <property type="molecule type" value="Genomic_DNA"/>
</dbReference>
<feature type="region of interest" description="Disordered" evidence="1">
    <location>
        <begin position="1"/>
        <end position="22"/>
    </location>
</feature>
<dbReference type="InterPro" id="IPR012551">
    <property type="entry name" value="DUF1707_SHOCT-like"/>
</dbReference>
<dbReference type="PANTHER" id="PTHR40763:SF4">
    <property type="entry name" value="DUF1707 DOMAIN-CONTAINING PROTEIN"/>
    <property type="match status" value="1"/>
</dbReference>
<evidence type="ECO:0000259" key="2">
    <source>
        <dbReference type="Pfam" id="PF08044"/>
    </source>
</evidence>
<evidence type="ECO:0000256" key="1">
    <source>
        <dbReference type="SAM" id="MobiDB-lite"/>
    </source>
</evidence>
<organism evidence="3 4">
    <name type="scientific">Actinoallomurus liliacearum</name>
    <dbReference type="NCBI Taxonomy" id="1080073"/>
    <lineage>
        <taxon>Bacteria</taxon>
        <taxon>Bacillati</taxon>
        <taxon>Actinomycetota</taxon>
        <taxon>Actinomycetes</taxon>
        <taxon>Streptosporangiales</taxon>
        <taxon>Thermomonosporaceae</taxon>
        <taxon>Actinoallomurus</taxon>
    </lineage>
</organism>
<evidence type="ECO:0000313" key="3">
    <source>
        <dbReference type="EMBL" id="GAA4610293.1"/>
    </source>
</evidence>
<dbReference type="PANTHER" id="PTHR40763">
    <property type="entry name" value="MEMBRANE PROTEIN-RELATED"/>
    <property type="match status" value="1"/>
</dbReference>
<accession>A0ABP8TK35</accession>
<feature type="domain" description="DUF1707" evidence="2">
    <location>
        <begin position="14"/>
        <end position="66"/>
    </location>
</feature>
<sequence length="198" mass="21446">MEPYHEASPGRPSMRASDQERDETVQRLQVAFAEGRLTDGEFDERMRGALSARTHGELAELLVDLPAATAPTAPAASRSAAPAHLPKPGRYAVAYKNTLRQAGRWRVPGTYRALVYKGGGVIDLRAAELTEALTTILAVAYKSDLQLLVPPGVRVEASGFGVTHDGDWTGDLAADAPVVHIRGYAYKGRVDVRTMPRR</sequence>
<dbReference type="RefSeq" id="WP_345356777.1">
    <property type="nucleotide sequence ID" value="NZ_BAABHJ010000012.1"/>
</dbReference>
<protein>
    <submittedName>
        <fullName evidence="3">DUF1707 domain-containing protein</fullName>
    </submittedName>
</protein>
<gene>
    <name evidence="3" type="ORF">GCM10023195_42140</name>
</gene>
<keyword evidence="4" id="KW-1185">Reference proteome</keyword>
<evidence type="ECO:0000313" key="4">
    <source>
        <dbReference type="Proteomes" id="UP001500212"/>
    </source>
</evidence>
<reference evidence="4" key="1">
    <citation type="journal article" date="2019" name="Int. J. Syst. Evol. Microbiol.">
        <title>The Global Catalogue of Microorganisms (GCM) 10K type strain sequencing project: providing services to taxonomists for standard genome sequencing and annotation.</title>
        <authorList>
            <consortium name="The Broad Institute Genomics Platform"/>
            <consortium name="The Broad Institute Genome Sequencing Center for Infectious Disease"/>
            <person name="Wu L."/>
            <person name="Ma J."/>
        </authorList>
    </citation>
    <scope>NUCLEOTIDE SEQUENCE [LARGE SCALE GENOMIC DNA]</scope>
    <source>
        <strain evidence="4">JCM 17938</strain>
    </source>
</reference>
<proteinExistence type="predicted"/>
<dbReference type="Pfam" id="PF08044">
    <property type="entry name" value="DUF1707"/>
    <property type="match status" value="1"/>
</dbReference>
<dbReference type="Proteomes" id="UP001500212">
    <property type="component" value="Unassembled WGS sequence"/>
</dbReference>
<name>A0ABP8TK35_9ACTN</name>
<comment type="caution">
    <text evidence="3">The sequence shown here is derived from an EMBL/GenBank/DDBJ whole genome shotgun (WGS) entry which is preliminary data.</text>
</comment>